<dbReference type="InterPro" id="IPR026968">
    <property type="entry name" value="PcaD/CatD"/>
</dbReference>
<evidence type="ECO:0000259" key="1">
    <source>
        <dbReference type="Pfam" id="PF00561"/>
    </source>
</evidence>
<dbReference type="Pfam" id="PF00561">
    <property type="entry name" value="Abhydrolase_1"/>
    <property type="match status" value="1"/>
</dbReference>
<evidence type="ECO:0000313" key="2">
    <source>
        <dbReference type="EMBL" id="STW39097.1"/>
    </source>
</evidence>
<dbReference type="PANTHER" id="PTHR43433">
    <property type="entry name" value="HYDROLASE, ALPHA/BETA FOLD FAMILY PROTEIN"/>
    <property type="match status" value="1"/>
</dbReference>
<proteinExistence type="predicted"/>
<dbReference type="EC" id="3.1.1.24" evidence="2"/>
<name>A0A378F3Z2_KLEPN</name>
<dbReference type="NCBIfam" id="TIGR02427">
    <property type="entry name" value="protocat_pcaD"/>
    <property type="match status" value="1"/>
</dbReference>
<reference evidence="2 3" key="1">
    <citation type="submission" date="2018-06" db="EMBL/GenBank/DDBJ databases">
        <authorList>
            <consortium name="Pathogen Informatics"/>
            <person name="Doyle S."/>
        </authorList>
    </citation>
    <scope>NUCLEOTIDE SEQUENCE [LARGE SCALE GENOMIC DNA]</scope>
    <source>
        <strain evidence="2 3">NCTC9617</strain>
    </source>
</reference>
<protein>
    <submittedName>
        <fullName evidence="2">3-oxoadipate enol-lactonase</fullName>
        <ecNumber evidence="2">3.1.1.24</ecNumber>
    </submittedName>
</protein>
<feature type="domain" description="AB hydrolase-1" evidence="1">
    <location>
        <begin position="12"/>
        <end position="235"/>
    </location>
</feature>
<organism evidence="2 3">
    <name type="scientific">Klebsiella pneumoniae</name>
    <dbReference type="NCBI Taxonomy" id="573"/>
    <lineage>
        <taxon>Bacteria</taxon>
        <taxon>Pseudomonadati</taxon>
        <taxon>Pseudomonadota</taxon>
        <taxon>Gammaproteobacteria</taxon>
        <taxon>Enterobacterales</taxon>
        <taxon>Enterobacteriaceae</taxon>
        <taxon>Klebsiella/Raoultella group</taxon>
        <taxon>Klebsiella</taxon>
        <taxon>Klebsiella pneumoniae complex</taxon>
    </lineage>
</organism>
<dbReference type="GO" id="GO:0042952">
    <property type="term" value="P:beta-ketoadipate pathway"/>
    <property type="evidence" value="ECO:0007669"/>
    <property type="project" value="InterPro"/>
</dbReference>
<sequence>MIYQLDGPDGAPVIVLSNSLGTTRAMWQPQIEALTAHFRVLRYDTHGHGKTTKNGKVTLAQLGEDVIALLDHLNIDRAWFCGISMGGLTGLWLGRFAPERFHGLAVANTAARIGDQASWLSRARAVRQEGMAVVAAGAADRWFTHAFRQKAPEVVEALCHQLTHTDAEGYAACCEALAAADLRGELGQIPLPTLIIAGESDPVTTVGDAHFLQQQIPASEVVVLAASHLSNIEAPKSFTSALLSFFQGNAMDDKQRYQDGMAVRRKVLGDAPRRPYAAASDAVE</sequence>
<dbReference type="InterPro" id="IPR029058">
    <property type="entry name" value="AB_hydrolase_fold"/>
</dbReference>
<gene>
    <name evidence="2" type="primary">pcaD</name>
    <name evidence="2" type="ORF">NCTC9617_00618</name>
</gene>
<accession>A0A378F3Z2</accession>
<dbReference type="PANTHER" id="PTHR43433:SF5">
    <property type="entry name" value="AB HYDROLASE-1 DOMAIN-CONTAINING PROTEIN"/>
    <property type="match status" value="1"/>
</dbReference>
<dbReference type="GO" id="GO:0047570">
    <property type="term" value="F:3-oxoadipate enol-lactonase activity"/>
    <property type="evidence" value="ECO:0007669"/>
    <property type="project" value="UniProtKB-EC"/>
</dbReference>
<dbReference type="InterPro" id="IPR050471">
    <property type="entry name" value="AB_hydrolase"/>
</dbReference>
<evidence type="ECO:0000313" key="3">
    <source>
        <dbReference type="Proteomes" id="UP000255167"/>
    </source>
</evidence>
<dbReference type="EMBL" id="UGNC01000004">
    <property type="protein sequence ID" value="STW39097.1"/>
    <property type="molecule type" value="Genomic_DNA"/>
</dbReference>
<dbReference type="SUPFAM" id="SSF53474">
    <property type="entry name" value="alpha/beta-Hydrolases"/>
    <property type="match status" value="1"/>
</dbReference>
<dbReference type="PRINTS" id="PR00111">
    <property type="entry name" value="ABHYDROLASE"/>
</dbReference>
<dbReference type="Proteomes" id="UP000255167">
    <property type="component" value="Unassembled WGS sequence"/>
</dbReference>
<keyword evidence="2" id="KW-0378">Hydrolase</keyword>
<dbReference type="InterPro" id="IPR000073">
    <property type="entry name" value="AB_hydrolase_1"/>
</dbReference>
<dbReference type="Gene3D" id="3.40.50.1820">
    <property type="entry name" value="alpha/beta hydrolase"/>
    <property type="match status" value="1"/>
</dbReference>
<dbReference type="AlphaFoldDB" id="A0A378F3Z2"/>